<keyword evidence="2" id="KW-1185">Reference proteome</keyword>
<dbReference type="EMBL" id="PQXI01000312">
    <property type="protein sequence ID" value="TGO20289.1"/>
    <property type="molecule type" value="Genomic_DNA"/>
</dbReference>
<organism evidence="1 2">
    <name type="scientific">Botrytis paeoniae</name>
    <dbReference type="NCBI Taxonomy" id="278948"/>
    <lineage>
        <taxon>Eukaryota</taxon>
        <taxon>Fungi</taxon>
        <taxon>Dikarya</taxon>
        <taxon>Ascomycota</taxon>
        <taxon>Pezizomycotina</taxon>
        <taxon>Leotiomycetes</taxon>
        <taxon>Helotiales</taxon>
        <taxon>Sclerotiniaceae</taxon>
        <taxon>Botrytis</taxon>
    </lineage>
</organism>
<proteinExistence type="predicted"/>
<dbReference type="Proteomes" id="UP000297910">
    <property type="component" value="Unassembled WGS sequence"/>
</dbReference>
<evidence type="ECO:0000313" key="1">
    <source>
        <dbReference type="EMBL" id="TGO20289.1"/>
    </source>
</evidence>
<comment type="caution">
    <text evidence="1">The sequence shown here is derived from an EMBL/GenBank/DDBJ whole genome shotgun (WGS) entry which is preliminary data.</text>
</comment>
<name>A0A4Z1FAG7_9HELO</name>
<evidence type="ECO:0008006" key="3">
    <source>
        <dbReference type="Google" id="ProtNLM"/>
    </source>
</evidence>
<accession>A0A4Z1FAG7</accession>
<protein>
    <recommendedName>
        <fullName evidence="3">BTB domain-containing protein</fullName>
    </recommendedName>
</protein>
<sequence length="334" mass="37539">MDIEKVSFSSASSITDGMATPMPEVARQSRFTRLALRLFSKTRSCAGQSNCFTGLYTNGSSQSLANKLATFEGAQEKESGAANLTVSFEVQNISDNLPLKDHYAIQMANGYWLIQKESVNRRSRPLFDMIFGKDSLKDISAVSAATLPNYQKIVLGIFVEWTDARGSRSMKSDNLFKEKVCTREERVQTIDIIMELLSFAEEYNLHEFQDDILELLVNSCKEDDLPLDVSHVQECHNRTTQDSKIRAFFIDFVVYIIQEIDGSGNLRGKKAALNCAISLNKRRTLLELYNLLEGGNIRHPYGMVSDPRDAPSCVYHHHGSEGKCPYETFAMSLV</sequence>
<gene>
    <name evidence="1" type="ORF">BPAE_0314g00110</name>
</gene>
<evidence type="ECO:0000313" key="2">
    <source>
        <dbReference type="Proteomes" id="UP000297910"/>
    </source>
</evidence>
<reference evidence="1 2" key="1">
    <citation type="submission" date="2017-12" db="EMBL/GenBank/DDBJ databases">
        <title>Comparative genomics of Botrytis spp.</title>
        <authorList>
            <person name="Valero-Jimenez C.A."/>
            <person name="Tapia P."/>
            <person name="Veloso J."/>
            <person name="Silva-Moreno E."/>
            <person name="Staats M."/>
            <person name="Valdes J.H."/>
            <person name="Van Kan J.A.L."/>
        </authorList>
    </citation>
    <scope>NUCLEOTIDE SEQUENCE [LARGE SCALE GENOMIC DNA]</scope>
    <source>
        <strain evidence="1 2">Bp0003</strain>
    </source>
</reference>
<dbReference type="AlphaFoldDB" id="A0A4Z1FAG7"/>